<dbReference type="InParanoid" id="A0A3Q7IHJ9"/>
<dbReference type="EnsemblPlants" id="Solyc10g051260.2.1">
    <property type="protein sequence ID" value="Solyc10g051260.2.1.1"/>
    <property type="gene ID" value="Solyc10g051260.2"/>
</dbReference>
<proteinExistence type="predicted"/>
<reference evidence="1" key="1">
    <citation type="journal article" date="2012" name="Nature">
        <title>The tomato genome sequence provides insights into fleshy fruit evolution.</title>
        <authorList>
            <consortium name="Tomato Genome Consortium"/>
        </authorList>
    </citation>
    <scope>NUCLEOTIDE SEQUENCE [LARGE SCALE GENOMIC DNA]</scope>
    <source>
        <strain evidence="1">cv. Heinz 1706</strain>
    </source>
</reference>
<reference evidence="1" key="2">
    <citation type="submission" date="2019-01" db="UniProtKB">
        <authorList>
            <consortium name="EnsemblPlants"/>
        </authorList>
    </citation>
    <scope>IDENTIFICATION</scope>
    <source>
        <strain evidence="1">cv. Heinz 1706</strain>
    </source>
</reference>
<evidence type="ECO:0000313" key="2">
    <source>
        <dbReference type="Proteomes" id="UP000004994"/>
    </source>
</evidence>
<dbReference type="Proteomes" id="UP000004994">
    <property type="component" value="Chromosome 10"/>
</dbReference>
<protein>
    <submittedName>
        <fullName evidence="1">Uncharacterized protein</fullName>
    </submittedName>
</protein>
<organism evidence="1">
    <name type="scientific">Solanum lycopersicum</name>
    <name type="common">Tomato</name>
    <name type="synonym">Lycopersicon esculentum</name>
    <dbReference type="NCBI Taxonomy" id="4081"/>
    <lineage>
        <taxon>Eukaryota</taxon>
        <taxon>Viridiplantae</taxon>
        <taxon>Streptophyta</taxon>
        <taxon>Embryophyta</taxon>
        <taxon>Tracheophyta</taxon>
        <taxon>Spermatophyta</taxon>
        <taxon>Magnoliopsida</taxon>
        <taxon>eudicotyledons</taxon>
        <taxon>Gunneridae</taxon>
        <taxon>Pentapetalae</taxon>
        <taxon>asterids</taxon>
        <taxon>lamiids</taxon>
        <taxon>Solanales</taxon>
        <taxon>Solanaceae</taxon>
        <taxon>Solanoideae</taxon>
        <taxon>Solaneae</taxon>
        <taxon>Solanum</taxon>
        <taxon>Solanum subgen. Lycopersicon</taxon>
    </lineage>
</organism>
<evidence type="ECO:0000313" key="1">
    <source>
        <dbReference type="EnsemblPlants" id="Solyc10g051260.2.1.1"/>
    </source>
</evidence>
<accession>A0A3Q7IHJ9</accession>
<keyword evidence="2" id="KW-1185">Reference proteome</keyword>
<dbReference type="AlphaFoldDB" id="A0A3Q7IHJ9"/>
<sequence>MISFLYLCVIMQHSIIKWLSTETSTKVAIKVLHCSY</sequence>
<dbReference type="Gramene" id="Solyc10g051260.2.1">
    <property type="protein sequence ID" value="Solyc10g051260.2.1.1"/>
    <property type="gene ID" value="Solyc10g051260.2"/>
</dbReference>
<name>A0A3Q7IHJ9_SOLLC</name>